<evidence type="ECO:0000259" key="1">
    <source>
        <dbReference type="Pfam" id="PF06230"/>
    </source>
</evidence>
<evidence type="ECO:0000313" key="3">
    <source>
        <dbReference type="EMBL" id="KHM51735.1"/>
    </source>
</evidence>
<sequence length="269" mass="29070">MEKIGLLAGVGRLPVECAMAAKAMGYEVYCVGLVPGVDEELKSCTAGYKDINVAQLQAIIDYLKENGVQKVTMIGKVTKEILYSGQHVQPDLRMLSLIFTLPDRKDDTLMLAFIKELAKDNLEAFDQTALIKSLMPEVGVLTKRQPTDEEIKDMKFGMEMAREIGRLDVGQTAVVKQLGVMALEAIEGTDACIRRGGELARGGAVVAKVAKPNQDLRFDVPAVGTTTLESMISVGAKALVIEAGRTLLVDRAKVIEMADANDIAIAVME</sequence>
<dbReference type="Gene3D" id="3.40.50.20">
    <property type="match status" value="1"/>
</dbReference>
<dbReference type="InterPro" id="IPR053174">
    <property type="entry name" value="LpxI"/>
</dbReference>
<reference evidence="3 4" key="1">
    <citation type="journal article" date="2013" name="PLoS ONE">
        <title>Identification and characterization of three novel lipases belonging to families II and V from Anaerovibrio lipolyticus 5ST.</title>
        <authorList>
            <person name="Prive F."/>
            <person name="Kaderbhai N.N."/>
            <person name="Girdwood S."/>
            <person name="Worgan H.J."/>
            <person name="Pinloche E."/>
            <person name="Scollan N.D."/>
            <person name="Huws S.A."/>
            <person name="Newbold C.J."/>
        </authorList>
    </citation>
    <scope>NUCLEOTIDE SEQUENCE [LARGE SCALE GENOMIC DNA]</scope>
    <source>
        <strain evidence="3 4">5S</strain>
    </source>
</reference>
<keyword evidence="4" id="KW-1185">Reference proteome</keyword>
<evidence type="ECO:0000259" key="2">
    <source>
        <dbReference type="Pfam" id="PF17930"/>
    </source>
</evidence>
<name>A0A0B2JTV1_9FIRM</name>
<dbReference type="AlphaFoldDB" id="A0A0B2JTV1"/>
<proteinExistence type="predicted"/>
<feature type="domain" description="LpxI N-terminal" evidence="2">
    <location>
        <begin position="3"/>
        <end position="134"/>
    </location>
</feature>
<dbReference type="InterPro" id="IPR041255">
    <property type="entry name" value="LpxI_N"/>
</dbReference>
<accession>A0A0B2JTV1</accession>
<feature type="domain" description="LpxI C-terminal" evidence="1">
    <location>
        <begin position="138"/>
        <end position="265"/>
    </location>
</feature>
<evidence type="ECO:0008006" key="5">
    <source>
        <dbReference type="Google" id="ProtNLM"/>
    </source>
</evidence>
<dbReference type="RefSeq" id="WP_039209429.1">
    <property type="nucleotide sequence ID" value="NZ_JSCE01000176.1"/>
</dbReference>
<dbReference type="PANTHER" id="PTHR39962:SF1">
    <property type="entry name" value="LPXI FAMILY PROTEIN"/>
    <property type="match status" value="1"/>
</dbReference>
<evidence type="ECO:0000313" key="4">
    <source>
        <dbReference type="Proteomes" id="UP000030993"/>
    </source>
</evidence>
<gene>
    <name evidence="3" type="ORF">NZ47_08880</name>
</gene>
<dbReference type="Gene3D" id="3.40.140.80">
    <property type="match status" value="1"/>
</dbReference>
<dbReference type="InterPro" id="IPR043167">
    <property type="entry name" value="LpxI_C_sf"/>
</dbReference>
<dbReference type="Pfam" id="PF06230">
    <property type="entry name" value="LpxI_C"/>
    <property type="match status" value="1"/>
</dbReference>
<dbReference type="Proteomes" id="UP000030993">
    <property type="component" value="Unassembled WGS sequence"/>
</dbReference>
<dbReference type="PANTHER" id="PTHR39962">
    <property type="entry name" value="BLL4848 PROTEIN"/>
    <property type="match status" value="1"/>
</dbReference>
<dbReference type="EMBL" id="JSCE01000176">
    <property type="protein sequence ID" value="KHM51735.1"/>
    <property type="molecule type" value="Genomic_DNA"/>
</dbReference>
<comment type="caution">
    <text evidence="3">The sequence shown here is derived from an EMBL/GenBank/DDBJ whole genome shotgun (WGS) entry which is preliminary data.</text>
</comment>
<dbReference type="eggNOG" id="COG3494">
    <property type="taxonomic scope" value="Bacteria"/>
</dbReference>
<protein>
    <recommendedName>
        <fullName evidence="5">DUF1009 domain-containing protein</fullName>
    </recommendedName>
</protein>
<dbReference type="STRING" id="82374.NZ47_08880"/>
<dbReference type="InterPro" id="IPR010415">
    <property type="entry name" value="LpxI_C"/>
</dbReference>
<dbReference type="Pfam" id="PF17930">
    <property type="entry name" value="LpxI_N"/>
    <property type="match status" value="1"/>
</dbReference>
<organism evidence="3 4">
    <name type="scientific">Anaerovibrio lipolyticus</name>
    <dbReference type="NCBI Taxonomy" id="82374"/>
    <lineage>
        <taxon>Bacteria</taxon>
        <taxon>Bacillati</taxon>
        <taxon>Bacillota</taxon>
        <taxon>Negativicutes</taxon>
        <taxon>Selenomonadales</taxon>
        <taxon>Selenomonadaceae</taxon>
        <taxon>Anaerovibrio</taxon>
    </lineage>
</organism>